<dbReference type="InterPro" id="IPR058240">
    <property type="entry name" value="rSAM_sf"/>
</dbReference>
<dbReference type="SFLD" id="SFLDS00029">
    <property type="entry name" value="Radical_SAM"/>
    <property type="match status" value="1"/>
</dbReference>
<dbReference type="InterPro" id="IPR007197">
    <property type="entry name" value="rSAM"/>
</dbReference>
<evidence type="ECO:0000259" key="1">
    <source>
        <dbReference type="PROSITE" id="PS51918"/>
    </source>
</evidence>
<dbReference type="PANTHER" id="PTHR42731:SF5">
    <property type="entry name" value="RADICAL SAM DOMAIN PROTEIN"/>
    <property type="match status" value="1"/>
</dbReference>
<dbReference type="SFLD" id="SFLDG01082">
    <property type="entry name" value="B12-binding_domain_containing"/>
    <property type="match status" value="1"/>
</dbReference>
<dbReference type="Pfam" id="PF19864">
    <property type="entry name" value="Radical_SAM_N2"/>
    <property type="match status" value="1"/>
</dbReference>
<dbReference type="Gene3D" id="3.80.30.20">
    <property type="entry name" value="tm_1862 like domain"/>
    <property type="match status" value="1"/>
</dbReference>
<dbReference type="CDD" id="cd01335">
    <property type="entry name" value="Radical_SAM"/>
    <property type="match status" value="1"/>
</dbReference>
<comment type="caution">
    <text evidence="2">The sequence shown here is derived from an EMBL/GenBank/DDBJ whole genome shotgun (WGS) entry which is preliminary data.</text>
</comment>
<dbReference type="GO" id="GO:0051536">
    <property type="term" value="F:iron-sulfur cluster binding"/>
    <property type="evidence" value="ECO:0007669"/>
    <property type="project" value="InterPro"/>
</dbReference>
<name>A0A7V3VT89_9BACT</name>
<dbReference type="AlphaFoldDB" id="A0A7V3VT89"/>
<feature type="domain" description="Radical SAM core" evidence="1">
    <location>
        <begin position="203"/>
        <end position="424"/>
    </location>
</feature>
<reference evidence="2" key="1">
    <citation type="journal article" date="2020" name="mSystems">
        <title>Genome- and Community-Level Interaction Insights into Carbon Utilization and Element Cycling Functions of Hydrothermarchaeota in Hydrothermal Sediment.</title>
        <authorList>
            <person name="Zhou Z."/>
            <person name="Liu Y."/>
            <person name="Xu W."/>
            <person name="Pan J."/>
            <person name="Luo Z.H."/>
            <person name="Li M."/>
        </authorList>
    </citation>
    <scope>NUCLEOTIDE SEQUENCE [LARGE SCALE GENOMIC DNA]</scope>
    <source>
        <strain evidence="2">SpSt-966</strain>
    </source>
</reference>
<proteinExistence type="predicted"/>
<dbReference type="Pfam" id="PF04055">
    <property type="entry name" value="Radical_SAM"/>
    <property type="match status" value="1"/>
</dbReference>
<gene>
    <name evidence="2" type="ORF">ENX73_04925</name>
</gene>
<accession>A0A7V3VT89</accession>
<dbReference type="InterPro" id="IPR023404">
    <property type="entry name" value="rSAM_horseshoe"/>
</dbReference>
<dbReference type="SUPFAM" id="SSF102114">
    <property type="entry name" value="Radical SAM enzymes"/>
    <property type="match status" value="1"/>
</dbReference>
<dbReference type="InterPro" id="IPR045784">
    <property type="entry name" value="Radical_SAM_N2"/>
</dbReference>
<sequence>MLQEKIIETFLESKRFGGLPIALIFPNEYAVAVANLGFNASYRAFEKAGFDCERFIYSDGKIRSVSGNKNILDFKVWAFSLSFELDVMNVFEIFSKTGVEPLAKMRKGKPFVIFGGAMTFFNPNSFWHIADTIFHGEIEGNQEMLFTLHETIEKGLNWSETLSILNDFENVSVPPLGGKNVKLSKIRDLGDSFADSVMLSDSGAFGKTYLVEIERGCIHNCAFCVASKIYSVVRFMSLNEIERRISYALEYTDKVGLVGSSVSDHPELHELLEWLKGRVRRLSVSSLRLDAINAELIGTLNSLGDREITLAPEAGTQKMRDLLKKKINDEDIENALHEVKKAGLKRVKMYFIYGLPGEEQEDLDGIVEIAARTKAYGIIPYVSINPLIPKPSTPFESIEMRAADDLRKRERYLQSNLGKIGVKSKFESVRLSRIQWIISTADKELSLILANSQDRFGSLKKIEKKWKSDPSWKYINNSWKESVFGDLKISKEG</sequence>
<dbReference type="GO" id="GO:0003824">
    <property type="term" value="F:catalytic activity"/>
    <property type="evidence" value="ECO:0007669"/>
    <property type="project" value="InterPro"/>
</dbReference>
<organism evidence="2">
    <name type="scientific">Mesoaciditoga lauensis</name>
    <dbReference type="NCBI Taxonomy" id="1495039"/>
    <lineage>
        <taxon>Bacteria</taxon>
        <taxon>Thermotogati</taxon>
        <taxon>Thermotogota</taxon>
        <taxon>Thermotogae</taxon>
        <taxon>Mesoaciditogales</taxon>
        <taxon>Mesoaciditogaceae</taxon>
        <taxon>Mesoaciditoga</taxon>
    </lineage>
</organism>
<dbReference type="PANTHER" id="PTHR42731">
    <property type="entry name" value="SLL1084 PROTEIN"/>
    <property type="match status" value="1"/>
</dbReference>
<dbReference type="PROSITE" id="PS51918">
    <property type="entry name" value="RADICAL_SAM"/>
    <property type="match status" value="1"/>
</dbReference>
<dbReference type="InterPro" id="IPR006638">
    <property type="entry name" value="Elp3/MiaA/NifB-like_rSAM"/>
</dbReference>
<dbReference type="EMBL" id="DTPE01000197">
    <property type="protein sequence ID" value="HGE75450.1"/>
    <property type="molecule type" value="Genomic_DNA"/>
</dbReference>
<protein>
    <submittedName>
        <fullName evidence="2">Radical SAM protein</fullName>
    </submittedName>
</protein>
<dbReference type="SMART" id="SM00729">
    <property type="entry name" value="Elp3"/>
    <property type="match status" value="1"/>
</dbReference>
<evidence type="ECO:0000313" key="2">
    <source>
        <dbReference type="EMBL" id="HGE75450.1"/>
    </source>
</evidence>